<dbReference type="InterPro" id="IPR000462">
    <property type="entry name" value="CDP-OH_P_trans"/>
</dbReference>
<proteinExistence type="inferred from homology"/>
<comment type="catalytic activity">
    <reaction evidence="16">
        <text>a CDP-1,2-diacyl-sn-glycerol + myo-inositol = a 1,2-diacyl-sn-glycero-3-phospho-(1D-myo-inositol) + CMP + H(+)</text>
        <dbReference type="Rhea" id="RHEA:11580"/>
        <dbReference type="ChEBI" id="CHEBI:15378"/>
        <dbReference type="ChEBI" id="CHEBI:17268"/>
        <dbReference type="ChEBI" id="CHEBI:57880"/>
        <dbReference type="ChEBI" id="CHEBI:58332"/>
        <dbReference type="ChEBI" id="CHEBI:60377"/>
        <dbReference type="EC" id="2.7.8.11"/>
    </reaction>
</comment>
<evidence type="ECO:0000313" key="19">
    <source>
        <dbReference type="EMBL" id="GHP04928.1"/>
    </source>
</evidence>
<name>A0A830HDV7_9CHLO</name>
<organism evidence="19 20">
    <name type="scientific">Pycnococcus provasolii</name>
    <dbReference type="NCBI Taxonomy" id="41880"/>
    <lineage>
        <taxon>Eukaryota</taxon>
        <taxon>Viridiplantae</taxon>
        <taxon>Chlorophyta</taxon>
        <taxon>Pseudoscourfieldiophyceae</taxon>
        <taxon>Pseudoscourfieldiales</taxon>
        <taxon>Pycnococcaceae</taxon>
        <taxon>Pycnococcus</taxon>
    </lineage>
</organism>
<evidence type="ECO:0000256" key="8">
    <source>
        <dbReference type="ARBA" id="ARBA00022692"/>
    </source>
</evidence>
<reference evidence="19" key="1">
    <citation type="submission" date="2020-10" db="EMBL/GenBank/DDBJ databases">
        <title>Unveiling of a novel bifunctional photoreceptor, Dualchrome1, isolated from a cosmopolitan green alga.</title>
        <authorList>
            <person name="Suzuki S."/>
            <person name="Kawachi M."/>
        </authorList>
    </citation>
    <scope>NUCLEOTIDE SEQUENCE</scope>
    <source>
        <strain evidence="19">NIES 2893</strain>
    </source>
</reference>
<evidence type="ECO:0000256" key="12">
    <source>
        <dbReference type="ARBA" id="ARBA00023098"/>
    </source>
</evidence>
<evidence type="ECO:0000256" key="2">
    <source>
        <dbReference type="ARBA" id="ARBA00001946"/>
    </source>
</evidence>
<evidence type="ECO:0000256" key="11">
    <source>
        <dbReference type="ARBA" id="ARBA00022989"/>
    </source>
</evidence>
<keyword evidence="13 16" id="KW-0472">Membrane</keyword>
<comment type="subcellular location">
    <subcellularLocation>
        <location evidence="3">Membrane</location>
        <topology evidence="3">Multi-pass membrane protein</topology>
    </subcellularLocation>
</comment>
<evidence type="ECO:0000256" key="14">
    <source>
        <dbReference type="ARBA" id="ARBA00023209"/>
    </source>
</evidence>
<dbReference type="PROSITE" id="PS00379">
    <property type="entry name" value="CDP_ALCOHOL_P_TRANSF"/>
    <property type="match status" value="1"/>
</dbReference>
<dbReference type="AlphaFoldDB" id="A0A830HDV7"/>
<keyword evidence="6 16" id="KW-0444">Lipid biosynthesis</keyword>
<dbReference type="InterPro" id="IPR048254">
    <property type="entry name" value="CDP_ALCOHOL_P_TRANSF_CS"/>
</dbReference>
<comment type="caution">
    <text evidence="19">The sequence shown here is derived from an EMBL/GenBank/DDBJ whole genome shotgun (WGS) entry which is preliminary data.</text>
</comment>
<feature type="transmembrane region" description="Helical" evidence="18">
    <location>
        <begin position="91"/>
        <end position="111"/>
    </location>
</feature>
<keyword evidence="20" id="KW-1185">Reference proteome</keyword>
<dbReference type="EC" id="2.7.8.11" evidence="5 16"/>
<dbReference type="OrthoDB" id="10251079at2759"/>
<dbReference type="Pfam" id="PF01066">
    <property type="entry name" value="CDP-OH_P_transf"/>
    <property type="match status" value="1"/>
</dbReference>
<keyword evidence="7 16" id="KW-0808">Transferase</keyword>
<evidence type="ECO:0000256" key="5">
    <source>
        <dbReference type="ARBA" id="ARBA00013212"/>
    </source>
</evidence>
<comment type="similarity">
    <text evidence="4 16 17">Belongs to the CDP-alcohol phosphatidyltransferase class-I family.</text>
</comment>
<evidence type="ECO:0000256" key="18">
    <source>
        <dbReference type="SAM" id="Phobius"/>
    </source>
</evidence>
<accession>A0A830HDV7</accession>
<comment type="cofactor">
    <cofactor evidence="1">
        <name>Mn(2+)</name>
        <dbReference type="ChEBI" id="CHEBI:29035"/>
    </cofactor>
</comment>
<keyword evidence="9" id="KW-0479">Metal-binding</keyword>
<dbReference type="InterPro" id="IPR043130">
    <property type="entry name" value="CDP-OH_PTrfase_TM_dom"/>
</dbReference>
<dbReference type="PANTHER" id="PTHR15362">
    <property type="entry name" value="PHOSPHATIDYLINOSITOL SYNTHASE"/>
    <property type="match status" value="1"/>
</dbReference>
<dbReference type="Proteomes" id="UP000660262">
    <property type="component" value="Unassembled WGS sequence"/>
</dbReference>
<evidence type="ECO:0000256" key="15">
    <source>
        <dbReference type="ARBA" id="ARBA00023264"/>
    </source>
</evidence>
<keyword evidence="8 18" id="KW-0812">Transmembrane</keyword>
<dbReference type="GO" id="GO:0006661">
    <property type="term" value="P:phosphatidylinositol biosynthetic process"/>
    <property type="evidence" value="ECO:0007669"/>
    <property type="project" value="TreeGrafter"/>
</dbReference>
<keyword evidence="14 16" id="KW-0594">Phospholipid biosynthesis</keyword>
<evidence type="ECO:0000256" key="16">
    <source>
        <dbReference type="PIRNR" id="PIRNR000848"/>
    </source>
</evidence>
<evidence type="ECO:0000256" key="17">
    <source>
        <dbReference type="RuleBase" id="RU003750"/>
    </source>
</evidence>
<evidence type="ECO:0000313" key="20">
    <source>
        <dbReference type="Proteomes" id="UP000660262"/>
    </source>
</evidence>
<keyword evidence="10" id="KW-0460">Magnesium</keyword>
<dbReference type="EMBL" id="BNJQ01000009">
    <property type="protein sequence ID" value="GHP04928.1"/>
    <property type="molecule type" value="Genomic_DNA"/>
</dbReference>
<evidence type="ECO:0000256" key="10">
    <source>
        <dbReference type="ARBA" id="ARBA00022842"/>
    </source>
</evidence>
<keyword evidence="12 16" id="KW-0443">Lipid metabolism</keyword>
<comment type="cofactor">
    <cofactor evidence="2">
        <name>Mg(2+)</name>
        <dbReference type="ChEBI" id="CHEBI:18420"/>
    </cofactor>
</comment>
<evidence type="ECO:0000256" key="9">
    <source>
        <dbReference type="ARBA" id="ARBA00022723"/>
    </source>
</evidence>
<sequence>MAVATRSRSNQNKKGMFARHAQVLVYIPNLIGYARVALTIVALAVAHSTPNVTLALYLCSFVLDELDGRAARAFNQSSTFGAVLDMVTDRLSTAGLLFVVGTVVAQTGGAWHRRSMPLALLWLDLASHWYHCQASAMAGSHHKVRFAQARGLLAFYYNKRIFMGALCIGAEVAVVAWYAALWKADTCWLAQPAPHALTNAVPAALLEVIARLFVADDARGAAAEAQNASTALVLLAVAVPISAVKQYVNVLQLSRAVSDLIEIDRSHEK</sequence>
<evidence type="ECO:0000256" key="6">
    <source>
        <dbReference type="ARBA" id="ARBA00022516"/>
    </source>
</evidence>
<gene>
    <name evidence="19" type="ORF">PPROV_000368000</name>
</gene>
<dbReference type="Gene3D" id="1.20.120.1760">
    <property type="match status" value="1"/>
</dbReference>
<dbReference type="GO" id="GO:0005794">
    <property type="term" value="C:Golgi apparatus"/>
    <property type="evidence" value="ECO:0007669"/>
    <property type="project" value="TreeGrafter"/>
</dbReference>
<evidence type="ECO:0000256" key="7">
    <source>
        <dbReference type="ARBA" id="ARBA00022679"/>
    </source>
</evidence>
<dbReference type="GO" id="GO:0016020">
    <property type="term" value="C:membrane"/>
    <property type="evidence" value="ECO:0007669"/>
    <property type="project" value="UniProtKB-SubCell"/>
</dbReference>
<evidence type="ECO:0000256" key="1">
    <source>
        <dbReference type="ARBA" id="ARBA00001936"/>
    </source>
</evidence>
<keyword evidence="11 18" id="KW-1133">Transmembrane helix</keyword>
<feature type="transmembrane region" description="Helical" evidence="18">
    <location>
        <begin position="161"/>
        <end position="182"/>
    </location>
</feature>
<evidence type="ECO:0000256" key="4">
    <source>
        <dbReference type="ARBA" id="ARBA00010441"/>
    </source>
</evidence>
<dbReference type="GO" id="GO:0003881">
    <property type="term" value="F:CDP-diacylglycerol-inositol 3-phosphatidyltransferase activity"/>
    <property type="evidence" value="ECO:0007669"/>
    <property type="project" value="UniProtKB-UniRule"/>
</dbReference>
<protein>
    <recommendedName>
        <fullName evidence="5 16">CDP-diacylglycerol--inositol 3-phosphatidyltransferase</fullName>
        <ecNumber evidence="5 16">2.7.8.11</ecNumber>
    </recommendedName>
</protein>
<dbReference type="PANTHER" id="PTHR15362:SF4">
    <property type="entry name" value="CDP-DIACYLGLYCEROL--INOSITOL 3-PHOSPHATIDYLTRANSFERASE"/>
    <property type="match status" value="1"/>
</dbReference>
<keyword evidence="15 16" id="KW-1208">Phospholipid metabolism</keyword>
<evidence type="ECO:0000256" key="3">
    <source>
        <dbReference type="ARBA" id="ARBA00004141"/>
    </source>
</evidence>
<evidence type="ECO:0000256" key="13">
    <source>
        <dbReference type="ARBA" id="ARBA00023136"/>
    </source>
</evidence>
<dbReference type="InterPro" id="IPR014387">
    <property type="entry name" value="CDP_diag_ino_3_P_euk"/>
</dbReference>
<dbReference type="PIRSF" id="PIRSF000848">
    <property type="entry name" value="CDP_diag_ino_3_P"/>
    <property type="match status" value="1"/>
</dbReference>
<feature type="transmembrane region" description="Helical" evidence="18">
    <location>
        <begin position="21"/>
        <end position="46"/>
    </location>
</feature>
<dbReference type="GO" id="GO:0046872">
    <property type="term" value="F:metal ion binding"/>
    <property type="evidence" value="ECO:0007669"/>
    <property type="project" value="UniProtKB-KW"/>
</dbReference>